<accession>A0A5J6SN36</accession>
<keyword evidence="1" id="KW-0863">Zinc-finger</keyword>
<proteinExistence type="predicted"/>
<evidence type="ECO:0000313" key="2">
    <source>
        <dbReference type="Proteomes" id="UP000325517"/>
    </source>
</evidence>
<dbReference type="RefSeq" id="WP_151699787.1">
    <property type="nucleotide sequence ID" value="NZ_CP031223.1"/>
</dbReference>
<dbReference type="AlphaFoldDB" id="A0A5J6SN36"/>
<dbReference type="OrthoDB" id="2454446at2"/>
<dbReference type="GO" id="GO:0008270">
    <property type="term" value="F:zinc ion binding"/>
    <property type="evidence" value="ECO:0007669"/>
    <property type="project" value="UniProtKB-KW"/>
</dbReference>
<dbReference type="Proteomes" id="UP000325517">
    <property type="component" value="Chromosome"/>
</dbReference>
<gene>
    <name evidence="1" type="ORF">PB01_08405</name>
</gene>
<name>A0A5J6SN36_9BACI</name>
<evidence type="ECO:0000313" key="1">
    <source>
        <dbReference type="EMBL" id="QFF98853.1"/>
    </source>
</evidence>
<keyword evidence="1" id="KW-0479">Metal-binding</keyword>
<sequence length="60" mass="6869">MKNNQIIGEIDYLLTTYCEGCYLKDLFRKEKGKLAAHNFCIHACTVGEEIREIGENLCSK</sequence>
<organism evidence="1 2">
    <name type="scientific">Psychrobacillus glaciei</name>
    <dbReference type="NCBI Taxonomy" id="2283160"/>
    <lineage>
        <taxon>Bacteria</taxon>
        <taxon>Bacillati</taxon>
        <taxon>Bacillota</taxon>
        <taxon>Bacilli</taxon>
        <taxon>Bacillales</taxon>
        <taxon>Bacillaceae</taxon>
        <taxon>Psychrobacillus</taxon>
    </lineage>
</organism>
<dbReference type="Pfam" id="PF10782">
    <property type="entry name" value="zf-C2HCIx2C"/>
    <property type="match status" value="1"/>
</dbReference>
<protein>
    <submittedName>
        <fullName evidence="1">Zinc-finger domain-containing protein</fullName>
    </submittedName>
</protein>
<dbReference type="EMBL" id="CP031223">
    <property type="protein sequence ID" value="QFF98853.1"/>
    <property type="molecule type" value="Genomic_DNA"/>
</dbReference>
<dbReference type="InterPro" id="IPR019718">
    <property type="entry name" value="DUF2602"/>
</dbReference>
<dbReference type="KEGG" id="psyo:PB01_08405"/>
<reference evidence="1 2" key="1">
    <citation type="submission" date="2018-07" db="EMBL/GenBank/DDBJ databases">
        <title>Complete genome sequence of Psychrobacillus sp. PB01, isolated from iceberg, and comparative genome analysis of Psychrobacillus strains.</title>
        <authorList>
            <person name="Lee P.C."/>
        </authorList>
    </citation>
    <scope>NUCLEOTIDE SEQUENCE [LARGE SCALE GENOMIC DNA]</scope>
    <source>
        <strain evidence="1 2">PB01</strain>
    </source>
</reference>
<keyword evidence="1" id="KW-0862">Zinc</keyword>
<keyword evidence="2" id="KW-1185">Reference proteome</keyword>